<keyword evidence="3" id="KW-0378">Hydrolase</keyword>
<dbReference type="PANTHER" id="PTHR34137">
    <property type="entry name" value="EXODEOXYRIBONUCLEASE 7 SMALL SUBUNIT"/>
    <property type="match status" value="1"/>
</dbReference>
<dbReference type="Pfam" id="PF02609">
    <property type="entry name" value="Exonuc_VII_S"/>
    <property type="match status" value="1"/>
</dbReference>
<gene>
    <name evidence="5" type="ORF">BK798_04140</name>
</gene>
<keyword evidence="1" id="KW-0963">Cytoplasm</keyword>
<dbReference type="PANTHER" id="PTHR34137:SF1">
    <property type="entry name" value="EXODEOXYRIBONUCLEASE 7 SMALL SUBUNIT"/>
    <property type="match status" value="1"/>
</dbReference>
<accession>A0A2H4U6F5</accession>
<feature type="coiled-coil region" evidence="4">
    <location>
        <begin position="2"/>
        <end position="60"/>
    </location>
</feature>
<reference evidence="5 6" key="1">
    <citation type="submission" date="2016-10" db="EMBL/GenBank/DDBJ databases">
        <authorList>
            <person name="Varghese N."/>
        </authorList>
    </citation>
    <scope>NUCLEOTIDE SEQUENCE [LARGE SCALE GENOMIC DNA]</scope>
    <source>
        <strain evidence="5 6">KB11</strain>
    </source>
</reference>
<organism evidence="5 6">
    <name type="scientific">Methanobrevibacter smithii</name>
    <dbReference type="NCBI Taxonomy" id="2173"/>
    <lineage>
        <taxon>Archaea</taxon>
        <taxon>Methanobacteriati</taxon>
        <taxon>Methanobacteriota</taxon>
        <taxon>Methanomada group</taxon>
        <taxon>Methanobacteria</taxon>
        <taxon>Methanobacteriales</taxon>
        <taxon>Methanobacteriaceae</taxon>
        <taxon>Methanobrevibacter</taxon>
    </lineage>
</organism>
<keyword evidence="2" id="KW-0540">Nuclease</keyword>
<evidence type="ECO:0000256" key="2">
    <source>
        <dbReference type="ARBA" id="ARBA00022722"/>
    </source>
</evidence>
<evidence type="ECO:0000256" key="4">
    <source>
        <dbReference type="SAM" id="Coils"/>
    </source>
</evidence>
<protein>
    <submittedName>
        <fullName evidence="5">Exodeoxyribonuclease VII small subunit</fullName>
    </submittedName>
</protein>
<evidence type="ECO:0000256" key="3">
    <source>
        <dbReference type="ARBA" id="ARBA00022801"/>
    </source>
</evidence>
<dbReference type="AlphaFoldDB" id="A0A2H4U6F5"/>
<dbReference type="GO" id="GO:0006308">
    <property type="term" value="P:DNA catabolic process"/>
    <property type="evidence" value="ECO:0007669"/>
    <property type="project" value="InterPro"/>
</dbReference>
<proteinExistence type="inferred from homology"/>
<name>A0A2H4U6F5_METSM</name>
<dbReference type="EMBL" id="CP017803">
    <property type="protein sequence ID" value="ATZ59664.1"/>
    <property type="molecule type" value="Genomic_DNA"/>
</dbReference>
<dbReference type="GO" id="GO:0009318">
    <property type="term" value="C:exodeoxyribonuclease VII complex"/>
    <property type="evidence" value="ECO:0007669"/>
    <property type="project" value="InterPro"/>
</dbReference>
<evidence type="ECO:0000313" key="5">
    <source>
        <dbReference type="EMBL" id="ATZ59664.1"/>
    </source>
</evidence>
<dbReference type="InterPro" id="IPR037004">
    <property type="entry name" value="Exonuc_VII_ssu_sf"/>
</dbReference>
<dbReference type="InterPro" id="IPR003761">
    <property type="entry name" value="Exonuc_VII_S"/>
</dbReference>
<sequence length="66" mass="7603">MTKSFEEKLEELEKLVKQLESDNVPLKEAVELYTQANILLKECNTELNDTKATIQKINDDGSLEEF</sequence>
<dbReference type="GO" id="GO:0008855">
    <property type="term" value="F:exodeoxyribonuclease VII activity"/>
    <property type="evidence" value="ECO:0007669"/>
    <property type="project" value="InterPro"/>
</dbReference>
<dbReference type="Proteomes" id="UP000232133">
    <property type="component" value="Chromosome"/>
</dbReference>
<dbReference type="GO" id="GO:0005829">
    <property type="term" value="C:cytosol"/>
    <property type="evidence" value="ECO:0007669"/>
    <property type="project" value="TreeGrafter"/>
</dbReference>
<keyword evidence="4" id="KW-0175">Coiled coil</keyword>
<dbReference type="RefSeq" id="WP_004035152.1">
    <property type="nucleotide sequence ID" value="NZ_CAYAYK010000087.1"/>
</dbReference>
<evidence type="ECO:0000256" key="1">
    <source>
        <dbReference type="ARBA" id="ARBA00022490"/>
    </source>
</evidence>
<dbReference type="GeneID" id="35118540"/>
<evidence type="ECO:0000313" key="6">
    <source>
        <dbReference type="Proteomes" id="UP000232133"/>
    </source>
</evidence>
<dbReference type="NCBIfam" id="TIGR01280">
    <property type="entry name" value="xseB"/>
    <property type="match status" value="1"/>
</dbReference>
<dbReference type="SUPFAM" id="SSF116842">
    <property type="entry name" value="XseB-like"/>
    <property type="match status" value="1"/>
</dbReference>
<dbReference type="Gene3D" id="1.10.287.1040">
    <property type="entry name" value="Exonuclease VII, small subunit"/>
    <property type="match status" value="1"/>
</dbReference>
<dbReference type="HAMAP" id="MF_00337">
    <property type="entry name" value="Exonuc_7_S"/>
    <property type="match status" value="1"/>
</dbReference>